<feature type="domain" description="C2" evidence="1">
    <location>
        <begin position="40"/>
        <end position="135"/>
    </location>
</feature>
<dbReference type="InterPro" id="IPR038983">
    <property type="entry name" value="C2CD5"/>
</dbReference>
<gene>
    <name evidence="2" type="ORF">SMTD_LOCUS6427</name>
</gene>
<accession>A0A183NWE1</accession>
<organism evidence="2 3">
    <name type="scientific">Schistosoma mattheei</name>
    <dbReference type="NCBI Taxonomy" id="31246"/>
    <lineage>
        <taxon>Eukaryota</taxon>
        <taxon>Metazoa</taxon>
        <taxon>Spiralia</taxon>
        <taxon>Lophotrochozoa</taxon>
        <taxon>Platyhelminthes</taxon>
        <taxon>Trematoda</taxon>
        <taxon>Digenea</taxon>
        <taxon>Strigeidida</taxon>
        <taxon>Schistosomatoidea</taxon>
        <taxon>Schistosomatidae</taxon>
        <taxon>Schistosoma</taxon>
    </lineage>
</organism>
<protein>
    <recommendedName>
        <fullName evidence="1">C2 domain-containing protein</fullName>
    </recommendedName>
</protein>
<dbReference type="PANTHER" id="PTHR37412:SF2">
    <property type="entry name" value="C2 DOMAIN-CONTAINING PROTEIN 5"/>
    <property type="match status" value="1"/>
</dbReference>
<dbReference type="GO" id="GO:0072659">
    <property type="term" value="P:protein localization to plasma membrane"/>
    <property type="evidence" value="ECO:0007669"/>
    <property type="project" value="TreeGrafter"/>
</dbReference>
<name>A0A183NWE1_9TREM</name>
<dbReference type="GO" id="GO:0005886">
    <property type="term" value="C:plasma membrane"/>
    <property type="evidence" value="ECO:0007669"/>
    <property type="project" value="TreeGrafter"/>
</dbReference>
<dbReference type="AlphaFoldDB" id="A0A183NWE1"/>
<proteinExistence type="predicted"/>
<dbReference type="GO" id="GO:0090314">
    <property type="term" value="P:positive regulation of protein targeting to membrane"/>
    <property type="evidence" value="ECO:0007669"/>
    <property type="project" value="TreeGrafter"/>
</dbReference>
<dbReference type="GO" id="GO:0005544">
    <property type="term" value="F:calcium-dependent phospholipid binding"/>
    <property type="evidence" value="ECO:0007669"/>
    <property type="project" value="InterPro"/>
</dbReference>
<dbReference type="Pfam" id="PF23025">
    <property type="entry name" value="YbjQ_2"/>
    <property type="match status" value="1"/>
</dbReference>
<evidence type="ECO:0000259" key="1">
    <source>
        <dbReference type="Pfam" id="PF23025"/>
    </source>
</evidence>
<dbReference type="Proteomes" id="UP000269396">
    <property type="component" value="Unassembled WGS sequence"/>
</dbReference>
<dbReference type="GO" id="GO:0010828">
    <property type="term" value="P:positive regulation of D-glucose transmembrane transport"/>
    <property type="evidence" value="ECO:0007669"/>
    <property type="project" value="TreeGrafter"/>
</dbReference>
<dbReference type="GO" id="GO:0005509">
    <property type="term" value="F:calcium ion binding"/>
    <property type="evidence" value="ECO:0007669"/>
    <property type="project" value="TreeGrafter"/>
</dbReference>
<dbReference type="STRING" id="31246.A0A183NWE1"/>
<evidence type="ECO:0000313" key="3">
    <source>
        <dbReference type="Proteomes" id="UP000269396"/>
    </source>
</evidence>
<dbReference type="GO" id="GO:0065002">
    <property type="term" value="P:intracellular protein transmembrane transport"/>
    <property type="evidence" value="ECO:0007669"/>
    <property type="project" value="TreeGrafter"/>
</dbReference>
<dbReference type="GO" id="GO:0031340">
    <property type="term" value="P:positive regulation of vesicle fusion"/>
    <property type="evidence" value="ECO:0007669"/>
    <property type="project" value="TreeGrafter"/>
</dbReference>
<reference evidence="2 3" key="1">
    <citation type="submission" date="2018-11" db="EMBL/GenBank/DDBJ databases">
        <authorList>
            <consortium name="Pathogen Informatics"/>
        </authorList>
    </citation>
    <scope>NUCLEOTIDE SEQUENCE [LARGE SCALE GENOMIC DNA]</scope>
    <source>
        <strain>Denwood</strain>
        <strain evidence="3">Zambia</strain>
    </source>
</reference>
<keyword evidence="3" id="KW-1185">Reference proteome</keyword>
<evidence type="ECO:0000313" key="2">
    <source>
        <dbReference type="EMBL" id="VDP33857.1"/>
    </source>
</evidence>
<dbReference type="InterPro" id="IPR056431">
    <property type="entry name" value="C2CD5_YbjQ-rel_dom"/>
</dbReference>
<sequence length="249" mass="28111">MEYGQRLNPERAFQPIWNSFNTNSTEFVSRSKQLWDPGCTIPQGFVIDSLIGFIQELVMNDDPEHQWIEKIRTSRASNEARQRLFSRLSGELQRKMGLKVLNLGGNSLIGYQLHFDLEGETGVVVRGIGTAVRLKKYNPVTTPPNTPTGISKNSSHNWESPNASYKESGGYFFLNFHHLGVHNLQSHVPQALELGEFPFLTISQPLPGMILHFGSLVASKSVRLLDKNSPGIWFLSFLLLFIYQNNTCC</sequence>
<dbReference type="PANTHER" id="PTHR37412">
    <property type="entry name" value="C2 DOMAIN-CONTAINING PROTEIN 5"/>
    <property type="match status" value="1"/>
</dbReference>
<dbReference type="EMBL" id="UZAL01027583">
    <property type="protein sequence ID" value="VDP33857.1"/>
    <property type="molecule type" value="Genomic_DNA"/>
</dbReference>